<dbReference type="InterPro" id="IPR000843">
    <property type="entry name" value="HTH_LacI"/>
</dbReference>
<dbReference type="PROSITE" id="PS50932">
    <property type="entry name" value="HTH_LACI_2"/>
    <property type="match status" value="1"/>
</dbReference>
<dbReference type="InterPro" id="IPR010982">
    <property type="entry name" value="Lambda_DNA-bd_dom_sf"/>
</dbReference>
<evidence type="ECO:0000256" key="1">
    <source>
        <dbReference type="ARBA" id="ARBA00022491"/>
    </source>
</evidence>
<evidence type="ECO:0000256" key="3">
    <source>
        <dbReference type="ARBA" id="ARBA00023125"/>
    </source>
</evidence>
<keyword evidence="7" id="KW-1185">Reference proteome</keyword>
<dbReference type="CDD" id="cd01392">
    <property type="entry name" value="HTH_LacI"/>
    <property type="match status" value="1"/>
</dbReference>
<dbReference type="Gene3D" id="3.40.50.2300">
    <property type="match status" value="2"/>
</dbReference>
<evidence type="ECO:0000256" key="2">
    <source>
        <dbReference type="ARBA" id="ARBA00023015"/>
    </source>
</evidence>
<protein>
    <submittedName>
        <fullName evidence="6">LacI family DNA-binding transcriptional regulator</fullName>
    </submittedName>
</protein>
<keyword evidence="1" id="KW-0678">Repressor</keyword>
<keyword evidence="2" id="KW-0805">Transcription regulation</keyword>
<dbReference type="EMBL" id="JBHLZU010000005">
    <property type="protein sequence ID" value="MFB9903625.1"/>
    <property type="molecule type" value="Genomic_DNA"/>
</dbReference>
<dbReference type="SUPFAM" id="SSF53822">
    <property type="entry name" value="Periplasmic binding protein-like I"/>
    <property type="match status" value="1"/>
</dbReference>
<evidence type="ECO:0000313" key="6">
    <source>
        <dbReference type="EMBL" id="MFB9903625.1"/>
    </source>
</evidence>
<dbReference type="SMART" id="SM00354">
    <property type="entry name" value="HTH_LACI"/>
    <property type="match status" value="1"/>
</dbReference>
<name>A0ABV5ZRW2_9PSEU</name>
<dbReference type="PANTHER" id="PTHR30146">
    <property type="entry name" value="LACI-RELATED TRANSCRIPTIONAL REPRESSOR"/>
    <property type="match status" value="1"/>
</dbReference>
<dbReference type="CDD" id="cd06267">
    <property type="entry name" value="PBP1_LacI_sugar_binding-like"/>
    <property type="match status" value="1"/>
</dbReference>
<dbReference type="Proteomes" id="UP001589693">
    <property type="component" value="Unassembled WGS sequence"/>
</dbReference>
<dbReference type="GO" id="GO:0003677">
    <property type="term" value="F:DNA binding"/>
    <property type="evidence" value="ECO:0007669"/>
    <property type="project" value="UniProtKB-KW"/>
</dbReference>
<evidence type="ECO:0000259" key="5">
    <source>
        <dbReference type="PROSITE" id="PS50932"/>
    </source>
</evidence>
<dbReference type="Pfam" id="PF13377">
    <property type="entry name" value="Peripla_BP_3"/>
    <property type="match status" value="1"/>
</dbReference>
<accession>A0ABV5ZRW2</accession>
<keyword evidence="3 6" id="KW-0238">DNA-binding</keyword>
<feature type="domain" description="HTH lacI-type" evidence="5">
    <location>
        <begin position="13"/>
        <end position="70"/>
    </location>
</feature>
<dbReference type="RefSeq" id="WP_377850768.1">
    <property type="nucleotide sequence ID" value="NZ_JBHLZU010000005.1"/>
</dbReference>
<gene>
    <name evidence="6" type="ORF">ACFFQA_06725</name>
</gene>
<proteinExistence type="predicted"/>
<organism evidence="6 7">
    <name type="scientific">Allokutzneria oryzae</name>
    <dbReference type="NCBI Taxonomy" id="1378989"/>
    <lineage>
        <taxon>Bacteria</taxon>
        <taxon>Bacillati</taxon>
        <taxon>Actinomycetota</taxon>
        <taxon>Actinomycetes</taxon>
        <taxon>Pseudonocardiales</taxon>
        <taxon>Pseudonocardiaceae</taxon>
        <taxon>Allokutzneria</taxon>
    </lineage>
</organism>
<dbReference type="Gene3D" id="1.10.260.40">
    <property type="entry name" value="lambda repressor-like DNA-binding domains"/>
    <property type="match status" value="1"/>
</dbReference>
<sequence length="354" mass="37788">MTKGRARGARRRPSQTDIARMAGVSQTTVSLILSGNKSGIALAESTRRRVLEAAEELGYAPDLVATRMAAARNDILGLYTFTATFPTDIGHSYYPSLVGVEEAAAAQGQDVLLFTGSVGRAVPSRPGHVLRRVRVADGCLFLGRHIPEEELEILLDEDYPFVHIGRRDELGGRIPYIGADYVVASAQLVQRLVALGHSEIRYVRERDDAPASTDREAGVLRGATAAGLSTSDLVVRADGAEITAARVRGWIDGGVSAVITEETDTGAVFTALTRALDELGVRCPEELSLAILGAPPASGWRGREIGGFTVPRREMGSAAVRLLVDLVNDTGTEPHQQLLACRPVEGDTIAELRG</sequence>
<keyword evidence="4" id="KW-0804">Transcription</keyword>
<reference evidence="6 7" key="1">
    <citation type="submission" date="2024-09" db="EMBL/GenBank/DDBJ databases">
        <authorList>
            <person name="Sun Q."/>
            <person name="Mori K."/>
        </authorList>
    </citation>
    <scope>NUCLEOTIDE SEQUENCE [LARGE SCALE GENOMIC DNA]</scope>
    <source>
        <strain evidence="6 7">TBRC 7907</strain>
    </source>
</reference>
<evidence type="ECO:0000313" key="7">
    <source>
        <dbReference type="Proteomes" id="UP001589693"/>
    </source>
</evidence>
<dbReference type="InterPro" id="IPR046335">
    <property type="entry name" value="LacI/GalR-like_sensor"/>
</dbReference>
<dbReference type="SUPFAM" id="SSF47413">
    <property type="entry name" value="lambda repressor-like DNA-binding domains"/>
    <property type="match status" value="1"/>
</dbReference>
<evidence type="ECO:0000256" key="4">
    <source>
        <dbReference type="ARBA" id="ARBA00023163"/>
    </source>
</evidence>
<dbReference type="Pfam" id="PF00356">
    <property type="entry name" value="LacI"/>
    <property type="match status" value="1"/>
</dbReference>
<comment type="caution">
    <text evidence="6">The sequence shown here is derived from an EMBL/GenBank/DDBJ whole genome shotgun (WGS) entry which is preliminary data.</text>
</comment>
<dbReference type="PANTHER" id="PTHR30146:SF148">
    <property type="entry name" value="HTH-TYPE TRANSCRIPTIONAL REPRESSOR PURR-RELATED"/>
    <property type="match status" value="1"/>
</dbReference>
<dbReference type="InterPro" id="IPR028082">
    <property type="entry name" value="Peripla_BP_I"/>
</dbReference>